<dbReference type="EMBL" id="JAUSTN010000003">
    <property type="protein sequence ID" value="MDQ0274587.1"/>
    <property type="molecule type" value="Genomic_DNA"/>
</dbReference>
<name>A0ABU0ATJ6_9FIRM</name>
<keyword evidence="1 3" id="KW-0210">Decarboxylase</keyword>
<dbReference type="GO" id="GO:0004632">
    <property type="term" value="F:phosphopantothenate--cysteine ligase activity"/>
    <property type="evidence" value="ECO:0007669"/>
    <property type="project" value="UniProtKB-EC"/>
</dbReference>
<dbReference type="EC" id="4.1.1.36" evidence="3"/>
<accession>A0ABU0ATJ6</accession>
<comment type="cofactor">
    <cofactor evidence="3">
        <name>FMN</name>
        <dbReference type="ChEBI" id="CHEBI:58210"/>
    </cofactor>
    <text evidence="3">Binds 1 FMN per subunit.</text>
</comment>
<dbReference type="InterPro" id="IPR035929">
    <property type="entry name" value="CoaB-like_sf"/>
</dbReference>
<evidence type="ECO:0000256" key="3">
    <source>
        <dbReference type="HAMAP-Rule" id="MF_02225"/>
    </source>
</evidence>
<comment type="pathway">
    <text evidence="3 4">Cofactor biosynthesis; coenzyme A biosynthesis; CoA from (R)-pantothenate: step 3/5.</text>
</comment>
<dbReference type="SUPFAM" id="SSF52507">
    <property type="entry name" value="Homo-oligomeric flavin-containing Cys decarboxylases, HFCD"/>
    <property type="match status" value="1"/>
</dbReference>
<comment type="cofactor">
    <cofactor evidence="3">
        <name>Mg(2+)</name>
        <dbReference type="ChEBI" id="CHEBI:18420"/>
    </cofactor>
</comment>
<proteinExistence type="inferred from homology"/>
<dbReference type="PANTHER" id="PTHR14359">
    <property type="entry name" value="HOMO-OLIGOMERIC FLAVIN CONTAINING CYS DECARBOXYLASE FAMILY"/>
    <property type="match status" value="1"/>
</dbReference>
<comment type="function">
    <text evidence="4">Catalyzes two steps in the biosynthesis of coenzyme A. In the first step cysteine is conjugated to 4'-phosphopantothenate to form 4-phosphopantothenoylcysteine, in the latter compound is decarboxylated to form 4'-phosphopantotheine.</text>
</comment>
<feature type="domain" description="DNA/pantothenate metabolism flavoprotein C-terminal" evidence="6">
    <location>
        <begin position="184"/>
        <end position="393"/>
    </location>
</feature>
<reference evidence="7 8" key="1">
    <citation type="submission" date="2023-07" db="EMBL/GenBank/DDBJ databases">
        <title>Genomic Encyclopedia of Type Strains, Phase IV (KMG-IV): sequencing the most valuable type-strain genomes for metagenomic binning, comparative biology and taxonomic classification.</title>
        <authorList>
            <person name="Goeker M."/>
        </authorList>
    </citation>
    <scope>NUCLEOTIDE SEQUENCE [LARGE SCALE GENOMIC DNA]</scope>
    <source>
        <strain evidence="7 8">DSM 22616</strain>
    </source>
</reference>
<dbReference type="InterPro" id="IPR007085">
    <property type="entry name" value="DNA/pantothenate-metab_flavo_C"/>
</dbReference>
<dbReference type="HAMAP" id="MF_02225">
    <property type="entry name" value="CoaBC"/>
    <property type="match status" value="1"/>
</dbReference>
<keyword evidence="8" id="KW-1185">Reference proteome</keyword>
<dbReference type="InterPro" id="IPR003382">
    <property type="entry name" value="Flavoprotein"/>
</dbReference>
<dbReference type="Gene3D" id="3.40.50.10300">
    <property type="entry name" value="CoaB-like"/>
    <property type="match status" value="1"/>
</dbReference>
<comment type="similarity">
    <text evidence="3 4">In the C-terminal section; belongs to the PPC synthetase family.</text>
</comment>
<comment type="caution">
    <text evidence="7">The sequence shown here is derived from an EMBL/GenBank/DDBJ whole genome shotgun (WGS) entry which is preliminary data.</text>
</comment>
<evidence type="ECO:0000313" key="7">
    <source>
        <dbReference type="EMBL" id="MDQ0274587.1"/>
    </source>
</evidence>
<feature type="binding site" evidence="3">
    <location>
        <position position="286"/>
    </location>
    <ligand>
        <name>CTP</name>
        <dbReference type="ChEBI" id="CHEBI:37563"/>
    </ligand>
</feature>
<keyword evidence="3 4" id="KW-0436">Ligase</keyword>
<comment type="pathway">
    <text evidence="3 4">Cofactor biosynthesis; coenzyme A biosynthesis; CoA from (R)-pantothenate: step 2/5.</text>
</comment>
<comment type="similarity">
    <text evidence="3 4">In the N-terminal section; belongs to the HFCD (homo-oligomeric flavin containing Cys decarboxylase) superfamily.</text>
</comment>
<feature type="region of interest" description="Phosphopantothenoylcysteine decarboxylase" evidence="3">
    <location>
        <begin position="1"/>
        <end position="187"/>
    </location>
</feature>
<keyword evidence="2 3" id="KW-0456">Lyase</keyword>
<feature type="region of interest" description="Phosphopantothenate--cysteine ligase" evidence="3">
    <location>
        <begin position="188"/>
        <end position="397"/>
    </location>
</feature>
<keyword evidence="3" id="KW-0479">Metal-binding</keyword>
<gene>
    <name evidence="3" type="primary">coaBC</name>
    <name evidence="7" type="ORF">J2S72_000604</name>
</gene>
<comment type="function">
    <text evidence="3">Catalyzes two sequential steps in the biosynthesis of coenzyme A. In the first step cysteine is conjugated to 4'-phosphopantothenate to form 4-phosphopantothenoylcysteine. In the second step the latter compound is decarboxylated to form 4'-phosphopantotheine.</text>
</comment>
<dbReference type="InterPro" id="IPR005252">
    <property type="entry name" value="CoaBC"/>
</dbReference>
<evidence type="ECO:0000256" key="1">
    <source>
        <dbReference type="ARBA" id="ARBA00022793"/>
    </source>
</evidence>
<dbReference type="PANTHER" id="PTHR14359:SF6">
    <property type="entry name" value="PHOSPHOPANTOTHENOYLCYSTEINE DECARBOXYLASE"/>
    <property type="match status" value="1"/>
</dbReference>
<evidence type="ECO:0000313" key="8">
    <source>
        <dbReference type="Proteomes" id="UP001236559"/>
    </source>
</evidence>
<dbReference type="NCBIfam" id="TIGR00521">
    <property type="entry name" value="coaBC_dfp"/>
    <property type="match status" value="1"/>
</dbReference>
<dbReference type="SUPFAM" id="SSF102645">
    <property type="entry name" value="CoaB-like"/>
    <property type="match status" value="1"/>
</dbReference>
<dbReference type="Proteomes" id="UP001236559">
    <property type="component" value="Unassembled WGS sequence"/>
</dbReference>
<evidence type="ECO:0000259" key="5">
    <source>
        <dbReference type="Pfam" id="PF02441"/>
    </source>
</evidence>
<organism evidence="7 8">
    <name type="scientific">Peptoniphilus koenoeneniae</name>
    <dbReference type="NCBI Taxonomy" id="507751"/>
    <lineage>
        <taxon>Bacteria</taxon>
        <taxon>Bacillati</taxon>
        <taxon>Bacillota</taxon>
        <taxon>Tissierellia</taxon>
        <taxon>Tissierellales</taxon>
        <taxon>Peptoniphilaceae</taxon>
        <taxon>Peptoniphilus</taxon>
    </lineage>
</organism>
<feature type="binding site" evidence="3">
    <location>
        <position position="276"/>
    </location>
    <ligand>
        <name>CTP</name>
        <dbReference type="ChEBI" id="CHEBI:37563"/>
    </ligand>
</feature>
<evidence type="ECO:0000256" key="2">
    <source>
        <dbReference type="ARBA" id="ARBA00023239"/>
    </source>
</evidence>
<keyword evidence="3 4" id="KW-0285">Flavoprotein</keyword>
<comment type="catalytic activity">
    <reaction evidence="3 4">
        <text>(R)-4'-phosphopantothenate + L-cysteine + CTP = N-[(R)-4-phosphopantothenoyl]-L-cysteine + CMP + diphosphate + H(+)</text>
        <dbReference type="Rhea" id="RHEA:19397"/>
        <dbReference type="ChEBI" id="CHEBI:10986"/>
        <dbReference type="ChEBI" id="CHEBI:15378"/>
        <dbReference type="ChEBI" id="CHEBI:33019"/>
        <dbReference type="ChEBI" id="CHEBI:35235"/>
        <dbReference type="ChEBI" id="CHEBI:37563"/>
        <dbReference type="ChEBI" id="CHEBI:59458"/>
        <dbReference type="ChEBI" id="CHEBI:60377"/>
        <dbReference type="EC" id="6.3.2.5"/>
    </reaction>
</comment>
<protein>
    <recommendedName>
        <fullName evidence="3">Coenzyme A biosynthesis bifunctional protein CoaBC</fullName>
    </recommendedName>
    <alternativeName>
        <fullName evidence="3">DNA/pantothenate metabolism flavoprotein</fullName>
    </alternativeName>
    <alternativeName>
        <fullName evidence="3">Phosphopantothenoylcysteine synthetase/decarboxylase</fullName>
        <shortName evidence="3">PPCS-PPCDC</shortName>
    </alternativeName>
    <domain>
        <recommendedName>
            <fullName evidence="3">Phosphopantothenoylcysteine decarboxylase</fullName>
            <shortName evidence="3">PPC decarboxylase</shortName>
            <shortName evidence="3">PPC-DC</shortName>
            <ecNumber evidence="3">4.1.1.36</ecNumber>
        </recommendedName>
        <alternativeName>
            <fullName evidence="3">CoaC</fullName>
        </alternativeName>
    </domain>
    <domain>
        <recommendedName>
            <fullName evidence="3">Phosphopantothenate--cysteine ligase</fullName>
            <ecNumber evidence="3">6.3.2.5</ecNumber>
        </recommendedName>
        <alternativeName>
            <fullName evidence="3">CoaB</fullName>
        </alternativeName>
        <alternativeName>
            <fullName evidence="3">Phosphopantothenoylcysteine synthetase</fullName>
            <shortName evidence="3">PPC synthetase</shortName>
            <shortName evidence="3">PPC-S</shortName>
        </alternativeName>
    </domain>
</protein>
<evidence type="ECO:0000259" key="6">
    <source>
        <dbReference type="Pfam" id="PF04127"/>
    </source>
</evidence>
<comment type="caution">
    <text evidence="3">Lacks conserved residue(s) required for the propagation of feature annotation.</text>
</comment>
<feature type="binding site" evidence="3">
    <location>
        <position position="336"/>
    </location>
    <ligand>
        <name>CTP</name>
        <dbReference type="ChEBI" id="CHEBI:37563"/>
    </ligand>
</feature>
<dbReference type="Gene3D" id="3.40.50.1950">
    <property type="entry name" value="Flavin prenyltransferase-like"/>
    <property type="match status" value="1"/>
</dbReference>
<keyword evidence="3" id="KW-0511">Multifunctional enzyme</keyword>
<feature type="binding site" evidence="3">
    <location>
        <position position="340"/>
    </location>
    <ligand>
        <name>CTP</name>
        <dbReference type="ChEBI" id="CHEBI:37563"/>
    </ligand>
</feature>
<keyword evidence="3 4" id="KW-0288">FMN</keyword>
<comment type="catalytic activity">
    <reaction evidence="3 4">
        <text>N-[(R)-4-phosphopantothenoyl]-L-cysteine + H(+) = (R)-4'-phosphopantetheine + CO2</text>
        <dbReference type="Rhea" id="RHEA:16793"/>
        <dbReference type="ChEBI" id="CHEBI:15378"/>
        <dbReference type="ChEBI" id="CHEBI:16526"/>
        <dbReference type="ChEBI" id="CHEBI:59458"/>
        <dbReference type="ChEBI" id="CHEBI:61723"/>
        <dbReference type="EC" id="4.1.1.36"/>
    </reaction>
</comment>
<feature type="active site" description="Proton donor" evidence="3">
    <location>
        <position position="156"/>
    </location>
</feature>
<dbReference type="InterPro" id="IPR036551">
    <property type="entry name" value="Flavin_trans-like"/>
</dbReference>
<dbReference type="Pfam" id="PF04127">
    <property type="entry name" value="DFP"/>
    <property type="match status" value="1"/>
</dbReference>
<feature type="binding site" evidence="3">
    <location>
        <position position="322"/>
    </location>
    <ligand>
        <name>CTP</name>
        <dbReference type="ChEBI" id="CHEBI:37563"/>
    </ligand>
</feature>
<feature type="domain" description="Flavoprotein" evidence="5">
    <location>
        <begin position="4"/>
        <end position="174"/>
    </location>
</feature>
<dbReference type="Pfam" id="PF02441">
    <property type="entry name" value="Flavoprotein"/>
    <property type="match status" value="1"/>
</dbReference>
<dbReference type="GO" id="GO:0004633">
    <property type="term" value="F:phosphopantothenoylcysteine decarboxylase activity"/>
    <property type="evidence" value="ECO:0007669"/>
    <property type="project" value="UniProtKB-EC"/>
</dbReference>
<sequence length="397" mass="43887">MKDKKILLGVTGGIAAFKAASLVSGLKKQKAQVKIIMTEGATHFVSPLTFQTLSNNPVHIEQFDQMKNMDVEHIALAKWADIIVVAPATANTIAKINWGIGDNLLTTVLLAKRCPVLIVPAMNTYMLKNEQTQKNLEDLKKKGFLISSTQNDLLACGDVGQGKMLEPSEIIDLIEYQLTEKDLFGKKFVITAGRTEEALDPVRFLSNHSSGKMGFALAKEAFYRGAHVVLIKGPVENKGPKVDKTIDIISTEDMFNAVKEEMKDADVIIKAAAPADYRPKFYQKEKIKKNSEKDMTLLELEKNPDIAKYVGQVKENRVLVGFAAESTNELEYGKNKLASKNMDLIVINNIKSQGAGFKSDTNIASIIDKSGNLEKFDIMSKEDLAKIIIDKVRVLLK</sequence>
<evidence type="ECO:0000256" key="4">
    <source>
        <dbReference type="RuleBase" id="RU364078"/>
    </source>
</evidence>
<dbReference type="EC" id="6.3.2.5" evidence="3"/>
<keyword evidence="3" id="KW-0460">Magnesium</keyword>